<dbReference type="PROSITE" id="PS50977">
    <property type="entry name" value="HTH_TETR_2"/>
    <property type="match status" value="1"/>
</dbReference>
<feature type="DNA-binding region" description="H-T-H motif" evidence="2">
    <location>
        <begin position="32"/>
        <end position="51"/>
    </location>
</feature>
<dbReference type="AlphaFoldDB" id="A0A0K0X2P7"/>
<dbReference type="Gene3D" id="1.10.357.10">
    <property type="entry name" value="Tetracycline Repressor, domain 2"/>
    <property type="match status" value="1"/>
</dbReference>
<dbReference type="STRING" id="134601.AFA91_06375"/>
<protein>
    <recommendedName>
        <fullName evidence="3">HTH tetR-type domain-containing protein</fullName>
    </recommendedName>
</protein>
<dbReference type="KEGG" id="mgo:AFA91_06375"/>
<sequence length="189" mass="20875">MAERADAARNRAAILSAASRLFDATTDPAGVPMDAIAEAAGVGKGTLFRRFGDRSALLLAVYDQRLSELRDAVRTSAPAAADDPVERIADVLEAIVVFKLRNRRLVRAVEDARNGATSLYSSPQYREMHDLIAESLTDMGWSLDIEWTAHALLAPTRIDLIEHLATNENMSATRIIEELRGFTDRLLRR</sequence>
<dbReference type="InterPro" id="IPR001647">
    <property type="entry name" value="HTH_TetR"/>
</dbReference>
<dbReference type="PANTHER" id="PTHR30055">
    <property type="entry name" value="HTH-TYPE TRANSCRIPTIONAL REGULATOR RUTR"/>
    <property type="match status" value="1"/>
</dbReference>
<evidence type="ECO:0000313" key="4">
    <source>
        <dbReference type="EMBL" id="AKS31563.1"/>
    </source>
</evidence>
<accession>A0A0K0X2P7</accession>
<dbReference type="Pfam" id="PF00440">
    <property type="entry name" value="TetR_N"/>
    <property type="match status" value="1"/>
</dbReference>
<dbReference type="SUPFAM" id="SSF46689">
    <property type="entry name" value="Homeodomain-like"/>
    <property type="match status" value="1"/>
</dbReference>
<dbReference type="PANTHER" id="PTHR30055:SF209">
    <property type="entry name" value="POSSIBLE TRANSCRIPTIONAL REGULATORY PROTEIN (PROBABLY TETR-FAMILY)"/>
    <property type="match status" value="1"/>
</dbReference>
<evidence type="ECO:0000313" key="5">
    <source>
        <dbReference type="Proteomes" id="UP000062255"/>
    </source>
</evidence>
<reference evidence="4 5" key="1">
    <citation type="submission" date="2015-07" db="EMBL/GenBank/DDBJ databases">
        <title>Complete genome sequence of Mycobacterium goodii X7B, a facultative thermophilic biodesulfurizing bacterium.</title>
        <authorList>
            <person name="Yu B."/>
            <person name="Li F."/>
            <person name="Xu P."/>
        </authorList>
    </citation>
    <scope>NUCLEOTIDE SEQUENCE [LARGE SCALE GENOMIC DNA]</scope>
    <source>
        <strain evidence="4 5">X7B</strain>
    </source>
</reference>
<evidence type="ECO:0000256" key="2">
    <source>
        <dbReference type="PROSITE-ProRule" id="PRU00335"/>
    </source>
</evidence>
<proteinExistence type="predicted"/>
<dbReference type="EMBL" id="CP012150">
    <property type="protein sequence ID" value="AKS31563.1"/>
    <property type="molecule type" value="Genomic_DNA"/>
</dbReference>
<dbReference type="GO" id="GO:0000976">
    <property type="term" value="F:transcription cis-regulatory region binding"/>
    <property type="evidence" value="ECO:0007669"/>
    <property type="project" value="TreeGrafter"/>
</dbReference>
<feature type="domain" description="HTH tetR-type" evidence="3">
    <location>
        <begin position="8"/>
        <end position="69"/>
    </location>
</feature>
<dbReference type="InterPro" id="IPR009057">
    <property type="entry name" value="Homeodomain-like_sf"/>
</dbReference>
<dbReference type="PATRIC" id="fig|134601.6.peg.1325"/>
<organism evidence="4 5">
    <name type="scientific">Mycolicibacterium goodii</name>
    <name type="common">Mycobacterium goodii</name>
    <dbReference type="NCBI Taxonomy" id="134601"/>
    <lineage>
        <taxon>Bacteria</taxon>
        <taxon>Bacillati</taxon>
        <taxon>Actinomycetota</taxon>
        <taxon>Actinomycetes</taxon>
        <taxon>Mycobacteriales</taxon>
        <taxon>Mycobacteriaceae</taxon>
        <taxon>Mycolicibacterium</taxon>
    </lineage>
</organism>
<dbReference type="Proteomes" id="UP000062255">
    <property type="component" value="Chromosome"/>
</dbReference>
<evidence type="ECO:0000259" key="3">
    <source>
        <dbReference type="PROSITE" id="PS50977"/>
    </source>
</evidence>
<name>A0A0K0X2P7_MYCGD</name>
<keyword evidence="1 2" id="KW-0238">DNA-binding</keyword>
<evidence type="ECO:0000256" key="1">
    <source>
        <dbReference type="ARBA" id="ARBA00023125"/>
    </source>
</evidence>
<dbReference type="InterPro" id="IPR050109">
    <property type="entry name" value="HTH-type_TetR-like_transc_reg"/>
</dbReference>
<gene>
    <name evidence="4" type="ORF">AFA91_06375</name>
</gene>
<dbReference type="GO" id="GO:0003700">
    <property type="term" value="F:DNA-binding transcription factor activity"/>
    <property type="evidence" value="ECO:0007669"/>
    <property type="project" value="TreeGrafter"/>
</dbReference>